<name>A0AC60QWY0_IXOPE</name>
<proteinExistence type="predicted"/>
<dbReference type="EMBL" id="JABSTQ010002484">
    <property type="protein sequence ID" value="KAG0444094.1"/>
    <property type="molecule type" value="Genomic_DNA"/>
</dbReference>
<comment type="caution">
    <text evidence="1">The sequence shown here is derived from an EMBL/GenBank/DDBJ whole genome shotgun (WGS) entry which is preliminary data.</text>
</comment>
<dbReference type="Proteomes" id="UP000805193">
    <property type="component" value="Unassembled WGS sequence"/>
</dbReference>
<accession>A0AC60QWY0</accession>
<reference evidence="1 2" key="1">
    <citation type="journal article" date="2020" name="Cell">
        <title>Large-Scale Comparative Analyses of Tick Genomes Elucidate Their Genetic Diversity and Vector Capacities.</title>
        <authorList>
            <consortium name="Tick Genome and Microbiome Consortium (TIGMIC)"/>
            <person name="Jia N."/>
            <person name="Wang J."/>
            <person name="Shi W."/>
            <person name="Du L."/>
            <person name="Sun Y."/>
            <person name="Zhan W."/>
            <person name="Jiang J.F."/>
            <person name="Wang Q."/>
            <person name="Zhang B."/>
            <person name="Ji P."/>
            <person name="Bell-Sakyi L."/>
            <person name="Cui X.M."/>
            <person name="Yuan T.T."/>
            <person name="Jiang B.G."/>
            <person name="Yang W.F."/>
            <person name="Lam T.T."/>
            <person name="Chang Q.C."/>
            <person name="Ding S.J."/>
            <person name="Wang X.J."/>
            <person name="Zhu J.G."/>
            <person name="Ruan X.D."/>
            <person name="Zhao L."/>
            <person name="Wei J.T."/>
            <person name="Ye R.Z."/>
            <person name="Que T.C."/>
            <person name="Du C.H."/>
            <person name="Zhou Y.H."/>
            <person name="Cheng J.X."/>
            <person name="Dai P.F."/>
            <person name="Guo W.B."/>
            <person name="Han X.H."/>
            <person name="Huang E.J."/>
            <person name="Li L.F."/>
            <person name="Wei W."/>
            <person name="Gao Y.C."/>
            <person name="Liu J.Z."/>
            <person name="Shao H.Z."/>
            <person name="Wang X."/>
            <person name="Wang C.C."/>
            <person name="Yang T.C."/>
            <person name="Huo Q.B."/>
            <person name="Li W."/>
            <person name="Chen H.Y."/>
            <person name="Chen S.E."/>
            <person name="Zhou L.G."/>
            <person name="Ni X.B."/>
            <person name="Tian J.H."/>
            <person name="Sheng Y."/>
            <person name="Liu T."/>
            <person name="Pan Y.S."/>
            <person name="Xia L.Y."/>
            <person name="Li J."/>
            <person name="Zhao F."/>
            <person name="Cao W.C."/>
        </authorList>
    </citation>
    <scope>NUCLEOTIDE SEQUENCE [LARGE SCALE GENOMIC DNA]</scope>
    <source>
        <strain evidence="1">Iper-2018</strain>
    </source>
</reference>
<gene>
    <name evidence="1" type="ORF">HPB47_014181</name>
</gene>
<keyword evidence="2" id="KW-1185">Reference proteome</keyword>
<evidence type="ECO:0000313" key="2">
    <source>
        <dbReference type="Proteomes" id="UP000805193"/>
    </source>
</evidence>
<organism evidence="1 2">
    <name type="scientific">Ixodes persulcatus</name>
    <name type="common">Taiga tick</name>
    <dbReference type="NCBI Taxonomy" id="34615"/>
    <lineage>
        <taxon>Eukaryota</taxon>
        <taxon>Metazoa</taxon>
        <taxon>Ecdysozoa</taxon>
        <taxon>Arthropoda</taxon>
        <taxon>Chelicerata</taxon>
        <taxon>Arachnida</taxon>
        <taxon>Acari</taxon>
        <taxon>Parasitiformes</taxon>
        <taxon>Ixodida</taxon>
        <taxon>Ixodoidea</taxon>
        <taxon>Ixodidae</taxon>
        <taxon>Ixodinae</taxon>
        <taxon>Ixodes</taxon>
    </lineage>
</organism>
<evidence type="ECO:0000313" key="1">
    <source>
        <dbReference type="EMBL" id="KAG0444094.1"/>
    </source>
</evidence>
<sequence length="621" mass="69138">MAKSPTKPAPKAFGTLGTGRILEPVYDRSAATYIRDFSTLAVRRGLIPLALSSMRRLVADSEIKKVLEPFGTVKDIKRERWWFSGLEETETLTRVVTLVLKEHLTVDKGEFVPPNQSFTIEEGSMEHREPSALFRSTSSEPDEMDTSLGLTTGPQSAKSENVTRNISSTGHPAINLPIDPGLQDLLGIPGDEIGKLFMCFLAQLAEERQQKARLNNANEAVSSIFSQEFPALTPPEISSSSLSSERIATPPETDPPSTNPEDNGWCTVTKRRRKRLLTSVEKEENKATAAPIENARDIRKTTQIIVLKPVCKEEAMAFRVRDIVSAAEKAGVTKDDDFKIQYQARTNTIALTTQDEKTAEKLLQLTEVQKGGDQYAIRPYKAIGRDQIRGIIYLPGDNRDETPETLRQDMKCKTSRIVNARLIGKSKNVVLVTFESKKLPKTVIFSNAILGVKEYLPRPIVCFKCHGLGHKTDVCPRKVQRCGHCGQLHDEEMENCHREPRCHNCEGKHVATSNACPKRNIPEKRKPSLKPPEAQPRDSYAAAASASTKEPKPAGEISRTGLPAWMPEWANPTPPQTPQTSTFNAEREVDKLQAEMKMGFKALFEVIGELRREIAELKHGK</sequence>
<protein>
    <submittedName>
        <fullName evidence="1">Uncharacterized protein</fullName>
    </submittedName>
</protein>